<dbReference type="OrthoDB" id="441812at2759"/>
<dbReference type="InterPro" id="IPR046341">
    <property type="entry name" value="SET_dom_sf"/>
</dbReference>
<evidence type="ECO:0000313" key="3">
    <source>
        <dbReference type="Proteomes" id="UP000039865"/>
    </source>
</evidence>
<evidence type="ECO:0008006" key="4">
    <source>
        <dbReference type="Google" id="ProtNLM"/>
    </source>
</evidence>
<name>A0A077ZUC3_STYLE</name>
<evidence type="ECO:0000256" key="1">
    <source>
        <dbReference type="SAM" id="Coils"/>
    </source>
</evidence>
<dbReference type="PANTHER" id="PTHR13271">
    <property type="entry name" value="UNCHARACTERIZED PUTATIVE METHYLTRANSFERASE"/>
    <property type="match status" value="1"/>
</dbReference>
<dbReference type="GO" id="GO:0016279">
    <property type="term" value="F:protein-lysine N-methyltransferase activity"/>
    <property type="evidence" value="ECO:0007669"/>
    <property type="project" value="TreeGrafter"/>
</dbReference>
<protein>
    <recommendedName>
        <fullName evidence="4">SET domain-containing protein</fullName>
    </recommendedName>
</protein>
<dbReference type="InParanoid" id="A0A077ZUC3"/>
<evidence type="ECO:0000313" key="2">
    <source>
        <dbReference type="EMBL" id="CDW72890.1"/>
    </source>
</evidence>
<organism evidence="2 3">
    <name type="scientific">Stylonychia lemnae</name>
    <name type="common">Ciliate</name>
    <dbReference type="NCBI Taxonomy" id="5949"/>
    <lineage>
        <taxon>Eukaryota</taxon>
        <taxon>Sar</taxon>
        <taxon>Alveolata</taxon>
        <taxon>Ciliophora</taxon>
        <taxon>Intramacronucleata</taxon>
        <taxon>Spirotrichea</taxon>
        <taxon>Stichotrichia</taxon>
        <taxon>Sporadotrichida</taxon>
        <taxon>Oxytrichidae</taxon>
        <taxon>Stylonychinae</taxon>
        <taxon>Stylonychia</taxon>
    </lineage>
</organism>
<sequence>MRTPCSSRIDFETIRNSSGVGELIKDLDVNQDITLSLFVMHQLILGTESDIYNPISVSTPADLPFQWSDDEIDFIKDIQTIALIRKMRDQNTKEAHEVYDIVLQHNYVDKFCSGDQTKENFVTQYLDAWQISQTRLIQQEFNLKYYTMAPMIESINHTQGKHSICQVVDSEGNVLTENNIGNLNCYCIPGFEAVNGAYFPPSAEELETIITEVPIEMVKDSTSYFEPPEGSFFQLVSAYDLEEGEQIPFNYGHMTNRYHFINYGFFLRNNDYDCFSIKLKVSEKERFIILHKNNKNDKFLASCKQVLNDAGLTTCTYALVCQFAIDLIKQQYILDFGSSLDDAEERIEEFENNRKRLAYEFRTEQRQIYSQHVVELQKLIVSKNNTLFQ</sequence>
<reference evidence="2 3" key="1">
    <citation type="submission" date="2014-06" db="EMBL/GenBank/DDBJ databases">
        <authorList>
            <person name="Swart Estienne"/>
        </authorList>
    </citation>
    <scope>NUCLEOTIDE SEQUENCE [LARGE SCALE GENOMIC DNA]</scope>
    <source>
        <strain evidence="2 3">130c</strain>
    </source>
</reference>
<keyword evidence="1" id="KW-0175">Coiled coil</keyword>
<proteinExistence type="predicted"/>
<dbReference type="Proteomes" id="UP000039865">
    <property type="component" value="Unassembled WGS sequence"/>
</dbReference>
<dbReference type="SUPFAM" id="SSF82199">
    <property type="entry name" value="SET domain"/>
    <property type="match status" value="1"/>
</dbReference>
<feature type="coiled-coil region" evidence="1">
    <location>
        <begin position="333"/>
        <end position="367"/>
    </location>
</feature>
<dbReference type="EMBL" id="CCKQ01001785">
    <property type="protein sequence ID" value="CDW72890.1"/>
    <property type="molecule type" value="Genomic_DNA"/>
</dbReference>
<keyword evidence="3" id="KW-1185">Reference proteome</keyword>
<dbReference type="InterPro" id="IPR050600">
    <property type="entry name" value="SETD3_SETD6_MTase"/>
</dbReference>
<dbReference type="Gene3D" id="3.90.1410.10">
    <property type="entry name" value="set domain protein methyltransferase, domain 1"/>
    <property type="match status" value="1"/>
</dbReference>
<accession>A0A077ZUC3</accession>
<gene>
    <name evidence="2" type="primary">Contig6012.g6435</name>
    <name evidence="2" type="ORF">STYLEM_1857</name>
</gene>
<dbReference type="AlphaFoldDB" id="A0A077ZUC3"/>